<sequence length="227" mass="26745">MASIGQPLPESVLKNTSLPLKPESVVLTGKIITLEPMDLDRDLEALYNVSNGSPVSLGEKTYGEYDPEELIWRYMFYGPFPNFESFRENYRKMMEVPNMLIFTVFDSQHHKQIGVTTLMRNKPFFLVIEIGHIWYSPIAQRTGANIEACYLLMKHTFELGYRRVEWKCNSLNERSRNSALKLGFKFEGIHDYHMIIKNVSRDTAWFRILDYEWKDNQKRLENRLYNA</sequence>
<dbReference type="PANTHER" id="PTHR43441">
    <property type="entry name" value="RIBOSOMAL-PROTEIN-SERINE ACETYLTRANSFERASE"/>
    <property type="match status" value="1"/>
</dbReference>
<dbReference type="Gene3D" id="3.40.630.30">
    <property type="match status" value="1"/>
</dbReference>
<evidence type="ECO:0000259" key="1">
    <source>
        <dbReference type="PROSITE" id="PS51186"/>
    </source>
</evidence>
<dbReference type="GO" id="GO:1990189">
    <property type="term" value="F:protein N-terminal-serine acetyltransferase activity"/>
    <property type="evidence" value="ECO:0007669"/>
    <property type="project" value="TreeGrafter"/>
</dbReference>
<feature type="domain" description="N-acetyltransferase" evidence="1">
    <location>
        <begin position="32"/>
        <end position="212"/>
    </location>
</feature>
<dbReference type="InterPro" id="IPR000182">
    <property type="entry name" value="GNAT_dom"/>
</dbReference>
<keyword evidence="3" id="KW-1185">Reference proteome</keyword>
<protein>
    <recommendedName>
        <fullName evidence="1">N-acetyltransferase domain-containing protein</fullName>
    </recommendedName>
</protein>
<dbReference type="InterPro" id="IPR016181">
    <property type="entry name" value="Acyl_CoA_acyltransferase"/>
</dbReference>
<dbReference type="InterPro" id="IPR051908">
    <property type="entry name" value="Ribosomal_N-acetyltransferase"/>
</dbReference>
<dbReference type="OrthoDB" id="41238at2759"/>
<proteinExistence type="predicted"/>
<reference evidence="2 3" key="1">
    <citation type="submission" date="2016-11" db="EMBL/GenBank/DDBJ databases">
        <title>The macronuclear genome of Stentor coeruleus: a giant cell with tiny introns.</title>
        <authorList>
            <person name="Slabodnick M."/>
            <person name="Ruby J.G."/>
            <person name="Reiff S.B."/>
            <person name="Swart E.C."/>
            <person name="Gosai S."/>
            <person name="Prabakaran S."/>
            <person name="Witkowska E."/>
            <person name="Larue G.E."/>
            <person name="Fisher S."/>
            <person name="Freeman R.M."/>
            <person name="Gunawardena J."/>
            <person name="Chu W."/>
            <person name="Stover N.A."/>
            <person name="Gregory B.D."/>
            <person name="Nowacki M."/>
            <person name="Derisi J."/>
            <person name="Roy S.W."/>
            <person name="Marshall W.F."/>
            <person name="Sood P."/>
        </authorList>
    </citation>
    <scope>NUCLEOTIDE SEQUENCE [LARGE SCALE GENOMIC DNA]</scope>
    <source>
        <strain evidence="2">WM001</strain>
    </source>
</reference>
<organism evidence="2 3">
    <name type="scientific">Stentor coeruleus</name>
    <dbReference type="NCBI Taxonomy" id="5963"/>
    <lineage>
        <taxon>Eukaryota</taxon>
        <taxon>Sar</taxon>
        <taxon>Alveolata</taxon>
        <taxon>Ciliophora</taxon>
        <taxon>Postciliodesmatophora</taxon>
        <taxon>Heterotrichea</taxon>
        <taxon>Heterotrichida</taxon>
        <taxon>Stentoridae</taxon>
        <taxon>Stentor</taxon>
    </lineage>
</organism>
<gene>
    <name evidence="2" type="ORF">SteCoe_10865</name>
</gene>
<dbReference type="PANTHER" id="PTHR43441:SF2">
    <property type="entry name" value="FAMILY ACETYLTRANSFERASE, PUTATIVE (AFU_ORTHOLOGUE AFUA_7G00850)-RELATED"/>
    <property type="match status" value="1"/>
</dbReference>
<dbReference type="EMBL" id="MPUH01000177">
    <property type="protein sequence ID" value="OMJ87445.1"/>
    <property type="molecule type" value="Genomic_DNA"/>
</dbReference>
<dbReference type="Pfam" id="PF13302">
    <property type="entry name" value="Acetyltransf_3"/>
    <property type="match status" value="1"/>
</dbReference>
<name>A0A1R2CER0_9CILI</name>
<dbReference type="AlphaFoldDB" id="A0A1R2CER0"/>
<evidence type="ECO:0000313" key="2">
    <source>
        <dbReference type="EMBL" id="OMJ87445.1"/>
    </source>
</evidence>
<dbReference type="SUPFAM" id="SSF55729">
    <property type="entry name" value="Acyl-CoA N-acyltransferases (Nat)"/>
    <property type="match status" value="1"/>
</dbReference>
<dbReference type="Proteomes" id="UP000187209">
    <property type="component" value="Unassembled WGS sequence"/>
</dbReference>
<comment type="caution">
    <text evidence="2">The sequence shown here is derived from an EMBL/GenBank/DDBJ whole genome shotgun (WGS) entry which is preliminary data.</text>
</comment>
<dbReference type="GO" id="GO:0008999">
    <property type="term" value="F:protein-N-terminal-alanine acetyltransferase activity"/>
    <property type="evidence" value="ECO:0007669"/>
    <property type="project" value="TreeGrafter"/>
</dbReference>
<dbReference type="PROSITE" id="PS51186">
    <property type="entry name" value="GNAT"/>
    <property type="match status" value="1"/>
</dbReference>
<evidence type="ECO:0000313" key="3">
    <source>
        <dbReference type="Proteomes" id="UP000187209"/>
    </source>
</evidence>
<accession>A0A1R2CER0</accession>